<feature type="compositionally biased region" description="Acidic residues" evidence="1">
    <location>
        <begin position="90"/>
        <end position="114"/>
    </location>
</feature>
<organism evidence="3 4">
    <name type="scientific">Vallitalea longa</name>
    <dbReference type="NCBI Taxonomy" id="2936439"/>
    <lineage>
        <taxon>Bacteria</taxon>
        <taxon>Bacillati</taxon>
        <taxon>Bacillota</taxon>
        <taxon>Clostridia</taxon>
        <taxon>Lachnospirales</taxon>
        <taxon>Vallitaleaceae</taxon>
        <taxon>Vallitalea</taxon>
    </lineage>
</organism>
<reference evidence="3" key="1">
    <citation type="submission" date="2022-06" db="EMBL/GenBank/DDBJ databases">
        <title>Vallitalea longa sp. nov., an anaerobic bacterium isolated from marine sediment.</title>
        <authorList>
            <person name="Hirano S."/>
            <person name="Terahara T."/>
            <person name="Mori K."/>
            <person name="Hamada M."/>
            <person name="Matsumoto R."/>
            <person name="Kobayashi T."/>
        </authorList>
    </citation>
    <scope>NUCLEOTIDE SEQUENCE</scope>
    <source>
        <strain evidence="3">SH18-1</strain>
    </source>
</reference>
<name>A0A9W5Y917_9FIRM</name>
<dbReference type="AlphaFoldDB" id="A0A9W5Y917"/>
<dbReference type="Pfam" id="PF14478">
    <property type="entry name" value="DUF4430"/>
    <property type="match status" value="1"/>
</dbReference>
<dbReference type="Proteomes" id="UP001144256">
    <property type="component" value="Unassembled WGS sequence"/>
</dbReference>
<gene>
    <name evidence="3" type="ORF">SH1V18_04930</name>
</gene>
<proteinExistence type="predicted"/>
<protein>
    <recommendedName>
        <fullName evidence="2">Transcobalamin-like C-terminal domain-containing protein</fullName>
    </recommendedName>
</protein>
<evidence type="ECO:0000313" key="3">
    <source>
        <dbReference type="EMBL" id="GKX28013.1"/>
    </source>
</evidence>
<feature type="domain" description="Transcobalamin-like C-terminal" evidence="2">
    <location>
        <begin position="262"/>
        <end position="339"/>
    </location>
</feature>
<accession>A0A9W5Y917</accession>
<comment type="caution">
    <text evidence="3">The sequence shown here is derived from an EMBL/GenBank/DDBJ whole genome shotgun (WGS) entry which is preliminary data.</text>
</comment>
<feature type="compositionally biased region" description="Basic and acidic residues" evidence="1">
    <location>
        <begin position="124"/>
        <end position="157"/>
    </location>
</feature>
<dbReference type="InterPro" id="IPR027954">
    <property type="entry name" value="Transcobalamin-like_C"/>
</dbReference>
<evidence type="ECO:0000313" key="4">
    <source>
        <dbReference type="Proteomes" id="UP001144256"/>
    </source>
</evidence>
<dbReference type="Gene3D" id="2.170.130.30">
    <property type="match status" value="1"/>
</dbReference>
<dbReference type="RefSeq" id="WP_281811884.1">
    <property type="nucleotide sequence ID" value="NZ_BRLB01000001.1"/>
</dbReference>
<feature type="region of interest" description="Disordered" evidence="1">
    <location>
        <begin position="84"/>
        <end position="213"/>
    </location>
</feature>
<evidence type="ECO:0000259" key="2">
    <source>
        <dbReference type="Pfam" id="PF14478"/>
    </source>
</evidence>
<evidence type="ECO:0000256" key="1">
    <source>
        <dbReference type="SAM" id="MobiDB-lite"/>
    </source>
</evidence>
<keyword evidence="4" id="KW-1185">Reference proteome</keyword>
<dbReference type="EMBL" id="BRLB01000001">
    <property type="protein sequence ID" value="GKX28013.1"/>
    <property type="molecule type" value="Genomic_DNA"/>
</dbReference>
<sequence length="356" mass="40493">MKKKIVSLSVVIIILTISWFMGSKPAVPVDDKNTINNEKQVNKDDSDIDIEIVDNIDKNVEKQEQNKDLNNINDKDNNIENQQIAKSEESNIENQEDISELDNADDTNETDNENNEVSGSQIDETPKITDDDIKQESVQPEEKQHVPDIEQKDKPTNDTEPTDDVEKVSKESTINDDTDSVPTETKDNEQDEYLTDPVPEGKPQPLEPQEADVNESKSFELELAVRCDILLSNMNLLDKNKLELVPQDGMIFATKKVTAYEGESVFDVLLREMKNAKIHMEFVKTPMYNSAYIEGINNIYEFDAGDLSGWMYKVNDWFPNYGCSRYQVKENDKIEWIYTCDLGRDIGGDVSGGSFQ</sequence>